<organism evidence="5 6">
    <name type="scientific">Aminicella lysinilytica</name>
    <dbReference type="NCBI Taxonomy" id="433323"/>
    <lineage>
        <taxon>Bacteria</taxon>
        <taxon>Bacillati</taxon>
        <taxon>Bacillota</taxon>
        <taxon>Clostridia</taxon>
        <taxon>Peptostreptococcales</taxon>
        <taxon>Anaerovoracaceae</taxon>
        <taxon>Aminicella</taxon>
    </lineage>
</organism>
<keyword evidence="1" id="KW-0479">Metal-binding</keyword>
<dbReference type="RefSeq" id="WP_133528878.1">
    <property type="nucleotide sequence ID" value="NZ_SNXO01000028.1"/>
</dbReference>
<sequence length="392" mass="44265">MQFRDDRYGNKISLLGYGCMRFTKKGMNIDMDKAEKEIIHAVELGVNYFDTAYSYGGSEAALGKILENNDLRDKVNIATKLPQYLVKSSGSIDRFFNEELSRLRTDHIDYYLMHMLTDVAAWNKLKKLGIEDWIAEKKASRQIRNIGFSFHGNSYMFLEILDAYDWDFCQIQYNYLDEDTQGGRTGLMAAAAKGIPVIVMEPLRGGKLVDMMPADAKALITKEGRGRTAAELAFRWLYDQPQVTCVLSGMNSLEMIDENCRVASEAEAGCMGELERNLISSITNAINGSVRVPCTGCGYCMPCPQGVDIPTVFSCYNHMFIENKGSGRAEYMQMMAFRKSLQGAGRCISCGACVKRCPQSIDIPAELRKADRALLPWYMRITMGVMRLFRFW</sequence>
<name>A0A4R6PYZ7_9FIRM</name>
<comment type="caution">
    <text evidence="5">The sequence shown here is derived from an EMBL/GenBank/DDBJ whole genome shotgun (WGS) entry which is preliminary data.</text>
</comment>
<dbReference type="Pfam" id="PF00248">
    <property type="entry name" value="Aldo_ket_red"/>
    <property type="match status" value="1"/>
</dbReference>
<feature type="domain" description="4Fe-4S ferredoxin-type" evidence="4">
    <location>
        <begin position="337"/>
        <end position="366"/>
    </location>
</feature>
<dbReference type="SUPFAM" id="SSF51430">
    <property type="entry name" value="NAD(P)-linked oxidoreductase"/>
    <property type="match status" value="1"/>
</dbReference>
<evidence type="ECO:0000256" key="2">
    <source>
        <dbReference type="ARBA" id="ARBA00023004"/>
    </source>
</evidence>
<dbReference type="GO" id="GO:0016491">
    <property type="term" value="F:oxidoreductase activity"/>
    <property type="evidence" value="ECO:0007669"/>
    <property type="project" value="InterPro"/>
</dbReference>
<dbReference type="PANTHER" id="PTHR43312:SF2">
    <property type="entry name" value="OXIDOREDUCTASE"/>
    <property type="match status" value="1"/>
</dbReference>
<dbReference type="AlphaFoldDB" id="A0A4R6PYZ7"/>
<dbReference type="InterPro" id="IPR017896">
    <property type="entry name" value="4Fe4S_Fe-S-bd"/>
</dbReference>
<gene>
    <name evidence="5" type="ORF">EV211_12825</name>
</gene>
<dbReference type="PRINTS" id="PR00069">
    <property type="entry name" value="ALDKETRDTASE"/>
</dbReference>
<evidence type="ECO:0000256" key="1">
    <source>
        <dbReference type="ARBA" id="ARBA00022723"/>
    </source>
</evidence>
<dbReference type="InterPro" id="IPR036812">
    <property type="entry name" value="NAD(P)_OxRdtase_dom_sf"/>
</dbReference>
<dbReference type="Gene3D" id="3.20.20.100">
    <property type="entry name" value="NADP-dependent oxidoreductase domain"/>
    <property type="match status" value="1"/>
</dbReference>
<evidence type="ECO:0000313" key="6">
    <source>
        <dbReference type="Proteomes" id="UP000295500"/>
    </source>
</evidence>
<dbReference type="GO" id="GO:0046872">
    <property type="term" value="F:metal ion binding"/>
    <property type="evidence" value="ECO:0007669"/>
    <property type="project" value="UniProtKB-KW"/>
</dbReference>
<accession>A0A4R6PYZ7</accession>
<dbReference type="Pfam" id="PF13187">
    <property type="entry name" value="Fer4_9"/>
    <property type="match status" value="1"/>
</dbReference>
<evidence type="ECO:0000256" key="3">
    <source>
        <dbReference type="ARBA" id="ARBA00023014"/>
    </source>
</evidence>
<dbReference type="EMBL" id="SNXO01000028">
    <property type="protein sequence ID" value="TDP51966.1"/>
    <property type="molecule type" value="Genomic_DNA"/>
</dbReference>
<dbReference type="InterPro" id="IPR017900">
    <property type="entry name" value="4Fe4S_Fe_S_CS"/>
</dbReference>
<dbReference type="InterPro" id="IPR053135">
    <property type="entry name" value="AKR2_Oxidoreductase"/>
</dbReference>
<dbReference type="PROSITE" id="PS00198">
    <property type="entry name" value="4FE4S_FER_1"/>
    <property type="match status" value="1"/>
</dbReference>
<reference evidence="5 6" key="1">
    <citation type="submission" date="2019-03" db="EMBL/GenBank/DDBJ databases">
        <title>Genomic Encyclopedia of Type Strains, Phase IV (KMG-IV): sequencing the most valuable type-strain genomes for metagenomic binning, comparative biology and taxonomic classification.</title>
        <authorList>
            <person name="Goeker M."/>
        </authorList>
    </citation>
    <scope>NUCLEOTIDE SEQUENCE [LARGE SCALE GENOMIC DNA]</scope>
    <source>
        <strain evidence="5 6">DSM 28287</strain>
    </source>
</reference>
<evidence type="ECO:0000313" key="5">
    <source>
        <dbReference type="EMBL" id="TDP51966.1"/>
    </source>
</evidence>
<dbReference type="SUPFAM" id="SSF46548">
    <property type="entry name" value="alpha-helical ferredoxin"/>
    <property type="match status" value="1"/>
</dbReference>
<proteinExistence type="predicted"/>
<keyword evidence="2" id="KW-0408">Iron</keyword>
<dbReference type="PANTHER" id="PTHR43312">
    <property type="entry name" value="D-THREO-ALDOSE 1-DEHYDROGENASE"/>
    <property type="match status" value="1"/>
</dbReference>
<protein>
    <recommendedName>
        <fullName evidence="4">4Fe-4S ferredoxin-type domain-containing protein</fullName>
    </recommendedName>
</protein>
<keyword evidence="6" id="KW-1185">Reference proteome</keyword>
<dbReference type="InterPro" id="IPR023210">
    <property type="entry name" value="NADP_OxRdtase_dom"/>
</dbReference>
<keyword evidence="3" id="KW-0411">Iron-sulfur</keyword>
<dbReference type="PROSITE" id="PS51379">
    <property type="entry name" value="4FE4S_FER_2"/>
    <property type="match status" value="1"/>
</dbReference>
<evidence type="ECO:0000259" key="4">
    <source>
        <dbReference type="PROSITE" id="PS51379"/>
    </source>
</evidence>
<dbReference type="GO" id="GO:0051536">
    <property type="term" value="F:iron-sulfur cluster binding"/>
    <property type="evidence" value="ECO:0007669"/>
    <property type="project" value="UniProtKB-KW"/>
</dbReference>
<dbReference type="InterPro" id="IPR020471">
    <property type="entry name" value="AKR"/>
</dbReference>
<dbReference type="Proteomes" id="UP000295500">
    <property type="component" value="Unassembled WGS sequence"/>
</dbReference>
<dbReference type="CDD" id="cd19096">
    <property type="entry name" value="AKR_Fe-S_oxidoreductase"/>
    <property type="match status" value="1"/>
</dbReference>
<dbReference type="OrthoDB" id="9773828at2"/>